<evidence type="ECO:0000313" key="2">
    <source>
        <dbReference type="EMBL" id="CEK81513.1"/>
    </source>
</evidence>
<reference evidence="2" key="1">
    <citation type="submission" date="2014-12" db="EMBL/GenBank/DDBJ databases">
        <title>Insight into the proteome of Arion vulgaris.</title>
        <authorList>
            <person name="Aradska J."/>
            <person name="Bulat T."/>
            <person name="Smidak R."/>
            <person name="Sarate P."/>
            <person name="Gangsoo J."/>
            <person name="Sialana F."/>
            <person name="Bilban M."/>
            <person name="Lubec G."/>
        </authorList>
    </citation>
    <scope>NUCLEOTIDE SEQUENCE</scope>
    <source>
        <tissue evidence="2">Skin</tissue>
    </source>
</reference>
<sequence length="131" mass="14961">MLSIHTSPLYRCCEHPQAHDSKSTPLEIGNLYKQHPLILQPATLNLPKHRPRVKNISNSPIKQSPREPPEGSSNGIHKMDFIIWVARVQRTKHILIEILIFTIKFLTSKVLFLSSQTIQSLKNSLLSYLTT</sequence>
<dbReference type="AlphaFoldDB" id="A0A0B7AL04"/>
<protein>
    <submittedName>
        <fullName evidence="2">Uncharacterized protein</fullName>
    </submittedName>
</protein>
<organism evidence="2">
    <name type="scientific">Arion vulgaris</name>
    <dbReference type="NCBI Taxonomy" id="1028688"/>
    <lineage>
        <taxon>Eukaryota</taxon>
        <taxon>Metazoa</taxon>
        <taxon>Spiralia</taxon>
        <taxon>Lophotrochozoa</taxon>
        <taxon>Mollusca</taxon>
        <taxon>Gastropoda</taxon>
        <taxon>Heterobranchia</taxon>
        <taxon>Euthyneura</taxon>
        <taxon>Panpulmonata</taxon>
        <taxon>Eupulmonata</taxon>
        <taxon>Stylommatophora</taxon>
        <taxon>Helicina</taxon>
        <taxon>Arionoidea</taxon>
        <taxon>Arionidae</taxon>
        <taxon>Arion</taxon>
    </lineage>
</organism>
<dbReference type="EMBL" id="HACG01034648">
    <property type="protein sequence ID" value="CEK81513.1"/>
    <property type="molecule type" value="Transcribed_RNA"/>
</dbReference>
<accession>A0A0B7AL04</accession>
<feature type="region of interest" description="Disordered" evidence="1">
    <location>
        <begin position="49"/>
        <end position="73"/>
    </location>
</feature>
<gene>
    <name evidence="2" type="primary">ORF126450</name>
</gene>
<name>A0A0B7AL04_9EUPU</name>
<proteinExistence type="predicted"/>
<evidence type="ECO:0000256" key="1">
    <source>
        <dbReference type="SAM" id="MobiDB-lite"/>
    </source>
</evidence>